<keyword evidence="2" id="KW-1185">Reference proteome</keyword>
<evidence type="ECO:0000313" key="2">
    <source>
        <dbReference type="Proteomes" id="UP000708208"/>
    </source>
</evidence>
<dbReference type="EMBL" id="CAJVCH010537710">
    <property type="protein sequence ID" value="CAG7825848.1"/>
    <property type="molecule type" value="Genomic_DNA"/>
</dbReference>
<gene>
    <name evidence="1" type="ORF">AFUS01_LOCUS35934</name>
</gene>
<reference evidence="1" key="1">
    <citation type="submission" date="2021-06" db="EMBL/GenBank/DDBJ databases">
        <authorList>
            <person name="Hodson N. C."/>
            <person name="Mongue J. A."/>
            <person name="Jaron S. K."/>
        </authorList>
    </citation>
    <scope>NUCLEOTIDE SEQUENCE</scope>
</reference>
<name>A0A8J2L3Z2_9HEXA</name>
<sequence length="153" mass="17078">MPRDKKKLEKHEETLGKLYGRQDEKKTRVPGGVLELWLCLPEPVITVALEAESASGVLKEWDLITPIIHSNGTISAPTVPSSSSFTALLIPPQPLYNHIILWAWSAHTRGGPGEELRWKKNNCVLSSEQKKTISGPGLGRYIVIFQLWLRSLS</sequence>
<protein>
    <submittedName>
        <fullName evidence="1">Uncharacterized protein</fullName>
    </submittedName>
</protein>
<dbReference type="AlphaFoldDB" id="A0A8J2L3Z2"/>
<dbReference type="Proteomes" id="UP000708208">
    <property type="component" value="Unassembled WGS sequence"/>
</dbReference>
<comment type="caution">
    <text evidence="1">The sequence shown here is derived from an EMBL/GenBank/DDBJ whole genome shotgun (WGS) entry which is preliminary data.</text>
</comment>
<accession>A0A8J2L3Z2</accession>
<proteinExistence type="predicted"/>
<organism evidence="1 2">
    <name type="scientific">Allacma fusca</name>
    <dbReference type="NCBI Taxonomy" id="39272"/>
    <lineage>
        <taxon>Eukaryota</taxon>
        <taxon>Metazoa</taxon>
        <taxon>Ecdysozoa</taxon>
        <taxon>Arthropoda</taxon>
        <taxon>Hexapoda</taxon>
        <taxon>Collembola</taxon>
        <taxon>Symphypleona</taxon>
        <taxon>Sminthuridae</taxon>
        <taxon>Allacma</taxon>
    </lineage>
</organism>
<evidence type="ECO:0000313" key="1">
    <source>
        <dbReference type="EMBL" id="CAG7825848.1"/>
    </source>
</evidence>